<keyword evidence="1" id="KW-0732">Signal</keyword>
<evidence type="ECO:0008006" key="4">
    <source>
        <dbReference type="Google" id="ProtNLM"/>
    </source>
</evidence>
<evidence type="ECO:0000313" key="3">
    <source>
        <dbReference type="Proteomes" id="UP000680514"/>
    </source>
</evidence>
<proteinExistence type="predicted"/>
<feature type="chain" id="PRO_5046688638" description="TonB C-terminal domain-containing protein" evidence="1">
    <location>
        <begin position="36"/>
        <end position="206"/>
    </location>
</feature>
<protein>
    <recommendedName>
        <fullName evidence="4">TonB C-terminal domain-containing protein</fullName>
    </recommendedName>
</protein>
<dbReference type="RefSeq" id="WP_213435592.1">
    <property type="nucleotide sequence ID" value="NZ_AP024546.1"/>
</dbReference>
<accession>A0ABM7QBF9</accession>
<dbReference type="Proteomes" id="UP000680514">
    <property type="component" value="Chromosome"/>
</dbReference>
<keyword evidence="3" id="KW-1185">Reference proteome</keyword>
<dbReference type="Gene3D" id="3.30.1150.10">
    <property type="match status" value="1"/>
</dbReference>
<gene>
    <name evidence="2" type="ORF">LYSHEL_06140</name>
</gene>
<feature type="signal peptide" evidence="1">
    <location>
        <begin position="1"/>
        <end position="35"/>
    </location>
</feature>
<evidence type="ECO:0000313" key="2">
    <source>
        <dbReference type="EMBL" id="BCT94743.1"/>
    </source>
</evidence>
<sequence length="206" mass="22135">MVVAVVLPWVYSGAVDSRLPLLLCCALACATTARAANRIPVTNEGGIRDRWMLADGVTLAAPAYPQAFVRRGDEVCVAVGYLVNPDGTTSDYALVKAWSSAGATSEPAPGYWSAFAEAAADALKQWRFKPRPEVTAPTKVYTVGTFVFGMRGLRNDLRQRCSVPDLAARLRELKSGARRNVMLDSLDLTPAAGGYQRDNAPGGMQR</sequence>
<name>A0ABM7QBF9_9GAMM</name>
<evidence type="ECO:0000256" key="1">
    <source>
        <dbReference type="SAM" id="SignalP"/>
    </source>
</evidence>
<dbReference type="SUPFAM" id="SSF74653">
    <property type="entry name" value="TolA/TonB C-terminal domain"/>
    <property type="match status" value="1"/>
</dbReference>
<dbReference type="EMBL" id="AP024546">
    <property type="protein sequence ID" value="BCT94743.1"/>
    <property type="molecule type" value="Genomic_DNA"/>
</dbReference>
<reference evidence="2 3" key="1">
    <citation type="submission" date="2021-03" db="EMBL/GenBank/DDBJ databases">
        <title>Complete Genome Sequences of Two Lysobacter Strains Isolated from Sea Water (Lysobacter caseinilyticus) and Soil (Lysobacter helvus) in South Korea.</title>
        <authorList>
            <person name="Watanabe Y."/>
            <person name="Arakawa K."/>
        </authorList>
    </citation>
    <scope>NUCLEOTIDE SEQUENCE [LARGE SCALE GENOMIC DNA]</scope>
    <source>
        <strain evidence="2 3">D10</strain>
    </source>
</reference>
<organism evidence="2 3">
    <name type="scientific">Lysobacter helvus</name>
    <dbReference type="NCBI Taxonomy" id="2675059"/>
    <lineage>
        <taxon>Bacteria</taxon>
        <taxon>Pseudomonadati</taxon>
        <taxon>Pseudomonadota</taxon>
        <taxon>Gammaproteobacteria</taxon>
        <taxon>Lysobacterales</taxon>
        <taxon>Lysobacteraceae</taxon>
        <taxon>Lysobacter</taxon>
    </lineage>
</organism>